<evidence type="ECO:0000313" key="4">
    <source>
        <dbReference type="Proteomes" id="UP001232063"/>
    </source>
</evidence>
<name>A0AAE3R171_9BACT</name>
<dbReference type="SUPFAM" id="SSF47240">
    <property type="entry name" value="Ferritin-like"/>
    <property type="match status" value="1"/>
</dbReference>
<feature type="coiled-coil region" evidence="1">
    <location>
        <begin position="8"/>
        <end position="35"/>
    </location>
</feature>
<proteinExistence type="predicted"/>
<dbReference type="Proteomes" id="UP001232063">
    <property type="component" value="Unassembled WGS sequence"/>
</dbReference>
<gene>
    <name evidence="3" type="ORF">QNI22_03985</name>
</gene>
<keyword evidence="1" id="KW-0175">Coiled coil</keyword>
<dbReference type="NCBIfam" id="TIGR02284">
    <property type="entry name" value="PA2169 family four-helix-bundle protein"/>
    <property type="match status" value="1"/>
</dbReference>
<comment type="caution">
    <text evidence="3">The sequence shown here is derived from an EMBL/GenBank/DDBJ whole genome shotgun (WGS) entry which is preliminary data.</text>
</comment>
<evidence type="ECO:0000256" key="1">
    <source>
        <dbReference type="SAM" id="Coils"/>
    </source>
</evidence>
<dbReference type="InterPro" id="IPR012347">
    <property type="entry name" value="Ferritin-like"/>
</dbReference>
<dbReference type="Gene3D" id="1.20.1260.10">
    <property type="match status" value="1"/>
</dbReference>
<evidence type="ECO:0000259" key="2">
    <source>
        <dbReference type="Pfam" id="PF09537"/>
    </source>
</evidence>
<protein>
    <submittedName>
        <fullName evidence="3">PA2169 family four-helix-bundle protein</fullName>
    </submittedName>
</protein>
<dbReference type="EMBL" id="JASJOU010000001">
    <property type="protein sequence ID" value="MDJ1499789.1"/>
    <property type="molecule type" value="Genomic_DNA"/>
</dbReference>
<dbReference type="RefSeq" id="WP_313980700.1">
    <property type="nucleotide sequence ID" value="NZ_JASJOU010000001.1"/>
</dbReference>
<dbReference type="AlphaFoldDB" id="A0AAE3R171"/>
<dbReference type="InterPro" id="IPR019052">
    <property type="entry name" value="DUF2383"/>
</dbReference>
<accession>A0AAE3R171</accession>
<dbReference type="InterPro" id="IPR009078">
    <property type="entry name" value="Ferritin-like_SF"/>
</dbReference>
<keyword evidence="4" id="KW-1185">Reference proteome</keyword>
<organism evidence="3 4">
    <name type="scientific">Xanthocytophaga agilis</name>
    <dbReference type="NCBI Taxonomy" id="3048010"/>
    <lineage>
        <taxon>Bacteria</taxon>
        <taxon>Pseudomonadati</taxon>
        <taxon>Bacteroidota</taxon>
        <taxon>Cytophagia</taxon>
        <taxon>Cytophagales</taxon>
        <taxon>Rhodocytophagaceae</taxon>
        <taxon>Xanthocytophaga</taxon>
    </lineage>
</organism>
<feature type="domain" description="DUF2383" evidence="2">
    <location>
        <begin position="8"/>
        <end position="118"/>
    </location>
</feature>
<dbReference type="PIRSF" id="PIRSF029477">
    <property type="entry name" value="UCP029477"/>
    <property type="match status" value="1"/>
</dbReference>
<evidence type="ECO:0000313" key="3">
    <source>
        <dbReference type="EMBL" id="MDJ1499789.1"/>
    </source>
</evidence>
<dbReference type="InterPro" id="IPR016920">
    <property type="entry name" value="UCP029477"/>
</dbReference>
<sequence length="153" mass="17207">MSASEKSISILNDVIEILNDRIEGYERAMKDVEFEDVDLKAMFANLIHESRGFRNDLIQEVTTLGGEPERGTTATGQIHKAWMDLKAAFTGKDRESILSSCEFGDKAAIKAYDDALEDNVSASLRETLLRQRDSIQRTHDTISQYLRSSQAAY</sequence>
<dbReference type="InterPro" id="IPR011971">
    <property type="entry name" value="CHP02284"/>
</dbReference>
<dbReference type="Pfam" id="PF09537">
    <property type="entry name" value="DUF2383"/>
    <property type="match status" value="1"/>
</dbReference>
<reference evidence="3" key="1">
    <citation type="submission" date="2023-05" db="EMBL/GenBank/DDBJ databases">
        <authorList>
            <person name="Zhang X."/>
        </authorList>
    </citation>
    <scope>NUCLEOTIDE SEQUENCE</scope>
    <source>
        <strain evidence="3">BD1B2-1</strain>
    </source>
</reference>